<evidence type="ECO:0000313" key="3">
    <source>
        <dbReference type="EMBL" id="CAC13265.1"/>
    </source>
</evidence>
<protein>
    <submittedName>
        <fullName evidence="3">LIPOPROTEIN</fullName>
    </submittedName>
</protein>
<feature type="chain" id="PRO_5004323516" evidence="2">
    <location>
        <begin position="24"/>
        <end position="604"/>
    </location>
</feature>
<dbReference type="SUPFAM" id="SSF49785">
    <property type="entry name" value="Galactose-binding domain-like"/>
    <property type="match status" value="1"/>
</dbReference>
<reference evidence="3 4" key="1">
    <citation type="journal article" date="2001" name="Nucleic Acids Res.">
        <title>The complete genome sequence of the murine respiratory pathogen Mycoplasma pulmonis.</title>
        <authorList>
            <person name="Chambaud I."/>
            <person name="Heilig R."/>
            <person name="Ferris S."/>
            <person name="Barbe V."/>
            <person name="Samson D."/>
            <person name="Galisson F."/>
            <person name="Moszer I."/>
            <person name="Dybvig K."/>
            <person name="Wroblewski H."/>
            <person name="Viari A."/>
            <person name="Rocha E.P.C."/>
            <person name="Blanchard A."/>
        </authorList>
    </citation>
    <scope>NUCLEOTIDE SEQUENCE [LARGE SCALE GENOMIC DNA]</scope>
    <source>
        <strain evidence="3 4">UAB CTIP</strain>
    </source>
</reference>
<dbReference type="RefSeq" id="WP_010924896.1">
    <property type="nucleotide sequence ID" value="NC_002771.1"/>
</dbReference>
<feature type="signal peptide" evidence="2">
    <location>
        <begin position="1"/>
        <end position="23"/>
    </location>
</feature>
<sequence>MKTKKIVSLIALSGLILTPTVFVSCSAQSIEKRNQNSNPSDQTIQAPQINQNNQQESPKPPAKPEGDNKQPETPKTPESEKPPAKPEGDSKQPEEPKTPEKQDMDKNPEQPKEPEVPKAPEPEKPKPNWWEVEGEAQVELLSLSSDGISLSLKFKDDLPENLNSKLTLKKEGSGPSEEKTFEFKTTKSKDYKINLGDLKSAKWSVSKIQFGPSTYTPKSTKSFDHKSDLEEYNKIKEILSKLNFNIKEDKKNTVNFFGLESSDFNLGLVTKDRSDIFGFSEETLKNNGISNVDMKITFWSTTDKAVERKRLGTFSIQFLNKSSVFKNIEKSIEWSYKNSQDILGEFVKDNPRYKEFEDYVLNNYFKNKKDLHPFMLQELTVLENNKEVKIADKKINLKEGVVVSLKKFKNLDDYKGEASLVFEVNRDGNKKELEITVKDLAKVNFHEQDYGGSRRAQDFDVKASSSWSSGYPPVRVWSPYTWKNYYWSAGKGDKNPWFEFSWKNGKRGTIYGFELLFWKGDHRYYRKDAYRVEYRETKDGPWKNVNIYPKKAQNVFFVPSKSYDYYRDVVEIKKANIHSVRIVFENGLKPLWPSIFALMPITKV</sequence>
<feature type="compositionally biased region" description="Polar residues" evidence="1">
    <location>
        <begin position="31"/>
        <end position="41"/>
    </location>
</feature>
<dbReference type="HOGENOM" id="CLU_020409_0_0_14"/>
<accession>Q98RB7</accession>
<feature type="region of interest" description="Disordered" evidence="1">
    <location>
        <begin position="31"/>
        <end position="128"/>
    </location>
</feature>
<dbReference type="PROSITE" id="PS51257">
    <property type="entry name" value="PROKAR_LIPOPROTEIN"/>
    <property type="match status" value="1"/>
</dbReference>
<dbReference type="KEGG" id="mpu:MYPU_0920"/>
<dbReference type="EMBL" id="AL445563">
    <property type="protein sequence ID" value="CAC13265.1"/>
    <property type="molecule type" value="Genomic_DNA"/>
</dbReference>
<dbReference type="BioCyc" id="MPUL272635:G1GT6-90-MONOMER"/>
<keyword evidence="2" id="KW-0732">Signal</keyword>
<evidence type="ECO:0000256" key="2">
    <source>
        <dbReference type="SAM" id="SignalP"/>
    </source>
</evidence>
<gene>
    <name evidence="3" type="ordered locus">MYPU_0920</name>
</gene>
<dbReference type="Proteomes" id="UP000000528">
    <property type="component" value="Chromosome"/>
</dbReference>
<organism evidence="4">
    <name type="scientific">Mycoplasmopsis pulmonis (strain UAB CTIP)</name>
    <name type="common">Mycoplasma pulmonis</name>
    <dbReference type="NCBI Taxonomy" id="272635"/>
    <lineage>
        <taxon>Bacteria</taxon>
        <taxon>Bacillati</taxon>
        <taxon>Mycoplasmatota</taxon>
        <taxon>Mycoplasmoidales</taxon>
        <taxon>Metamycoplasmataceae</taxon>
        <taxon>Mycoplasmopsis</taxon>
    </lineage>
</organism>
<keyword evidence="3" id="KW-0449">Lipoprotein</keyword>
<evidence type="ECO:0000256" key="1">
    <source>
        <dbReference type="SAM" id="MobiDB-lite"/>
    </source>
</evidence>
<evidence type="ECO:0000313" key="4">
    <source>
        <dbReference type="Proteomes" id="UP000000528"/>
    </source>
</evidence>
<dbReference type="PIR" id="D90523">
    <property type="entry name" value="D90523"/>
</dbReference>
<dbReference type="STRING" id="272635.gene:17576672"/>
<keyword evidence="4" id="KW-1185">Reference proteome</keyword>
<proteinExistence type="predicted"/>
<dbReference type="AlphaFoldDB" id="Q98RB7"/>
<dbReference type="InterPro" id="IPR008979">
    <property type="entry name" value="Galactose-bd-like_sf"/>
</dbReference>
<feature type="compositionally biased region" description="Low complexity" evidence="1">
    <location>
        <begin position="42"/>
        <end position="55"/>
    </location>
</feature>
<name>Q98RB7_MYCPU</name>
<feature type="compositionally biased region" description="Basic and acidic residues" evidence="1">
    <location>
        <begin position="62"/>
        <end position="126"/>
    </location>
</feature>